<feature type="signal peptide" evidence="8">
    <location>
        <begin position="1"/>
        <end position="20"/>
    </location>
</feature>
<evidence type="ECO:0000313" key="10">
    <source>
        <dbReference type="Proteomes" id="UP001180020"/>
    </source>
</evidence>
<evidence type="ECO:0000256" key="4">
    <source>
        <dbReference type="ARBA" id="ARBA00022801"/>
    </source>
</evidence>
<evidence type="ECO:0000256" key="2">
    <source>
        <dbReference type="ARBA" id="ARBA00022722"/>
    </source>
</evidence>
<reference evidence="9" key="2">
    <citation type="submission" date="2023-06" db="EMBL/GenBank/DDBJ databases">
        <authorList>
            <person name="Ma L."/>
            <person name="Liu K.-W."/>
            <person name="Li Z."/>
            <person name="Hsiao Y.-Y."/>
            <person name="Qi Y."/>
            <person name="Fu T."/>
            <person name="Tang G."/>
            <person name="Zhang D."/>
            <person name="Sun W.-H."/>
            <person name="Liu D.-K."/>
            <person name="Li Y."/>
            <person name="Chen G.-Z."/>
            <person name="Liu X.-D."/>
            <person name="Liao X.-Y."/>
            <person name="Jiang Y.-T."/>
            <person name="Yu X."/>
            <person name="Hao Y."/>
            <person name="Huang J."/>
            <person name="Zhao X.-W."/>
            <person name="Ke S."/>
            <person name="Chen Y.-Y."/>
            <person name="Wu W.-L."/>
            <person name="Hsu J.-L."/>
            <person name="Lin Y.-F."/>
            <person name="Huang M.-D."/>
            <person name="Li C.-Y."/>
            <person name="Huang L."/>
            <person name="Wang Z.-W."/>
            <person name="Zhao X."/>
            <person name="Zhong W.-Y."/>
            <person name="Peng D.-H."/>
            <person name="Ahmad S."/>
            <person name="Lan S."/>
            <person name="Zhang J.-S."/>
            <person name="Tsai W.-C."/>
            <person name="Van De Peer Y."/>
            <person name="Liu Z.-J."/>
        </authorList>
    </citation>
    <scope>NUCLEOTIDE SEQUENCE</scope>
    <source>
        <strain evidence="9">CP</strain>
        <tissue evidence="9">Leaves</tissue>
    </source>
</reference>
<keyword evidence="3" id="KW-0255">Endonuclease</keyword>
<evidence type="ECO:0000256" key="5">
    <source>
        <dbReference type="ARBA" id="ARBA00023239"/>
    </source>
</evidence>
<comment type="caution">
    <text evidence="9">The sequence shown here is derived from an EMBL/GenBank/DDBJ whole genome shotgun (WGS) entry which is preliminary data.</text>
</comment>
<reference evidence="9" key="1">
    <citation type="journal article" date="2023" name="Nat. Commun.">
        <title>Diploid and tetraploid genomes of Acorus and the evolution of monocots.</title>
        <authorList>
            <person name="Ma L."/>
            <person name="Liu K.W."/>
            <person name="Li Z."/>
            <person name="Hsiao Y.Y."/>
            <person name="Qi Y."/>
            <person name="Fu T."/>
            <person name="Tang G.D."/>
            <person name="Zhang D."/>
            <person name="Sun W.H."/>
            <person name="Liu D.K."/>
            <person name="Li Y."/>
            <person name="Chen G.Z."/>
            <person name="Liu X.D."/>
            <person name="Liao X.Y."/>
            <person name="Jiang Y.T."/>
            <person name="Yu X."/>
            <person name="Hao Y."/>
            <person name="Huang J."/>
            <person name="Zhao X.W."/>
            <person name="Ke S."/>
            <person name="Chen Y.Y."/>
            <person name="Wu W.L."/>
            <person name="Hsu J.L."/>
            <person name="Lin Y.F."/>
            <person name="Huang M.D."/>
            <person name="Li C.Y."/>
            <person name="Huang L."/>
            <person name="Wang Z.W."/>
            <person name="Zhao X."/>
            <person name="Zhong W.Y."/>
            <person name="Peng D.H."/>
            <person name="Ahmad S."/>
            <person name="Lan S."/>
            <person name="Zhang J.S."/>
            <person name="Tsai W.C."/>
            <person name="Van de Peer Y."/>
            <person name="Liu Z.J."/>
        </authorList>
    </citation>
    <scope>NUCLEOTIDE SEQUENCE</scope>
    <source>
        <strain evidence="9">CP</strain>
    </source>
</reference>
<dbReference type="PANTHER" id="PTHR11240">
    <property type="entry name" value="RIBONUCLEASE T2"/>
    <property type="match status" value="1"/>
</dbReference>
<dbReference type="SUPFAM" id="SSF55895">
    <property type="entry name" value="Ribonuclease Rh-like"/>
    <property type="match status" value="1"/>
</dbReference>
<sequence length="217" mass="24354">MLGVLSSCMLLGALELGKWAHEYVSNRGFDAYVKWQGHPLLQKKHGFDSHRMRDSLKKNEHEWDKHATCSESVLDQHGYFATALDLKDQLNLLKVLKTAGIEPDDGLYSLSSVKEAIRAGTGYAPGIECNVDESGNSQLYQIYMCVDSSATSLIECPLFPRSRCSQQPMKGRLLFGQPHFPNEPMGIWSGIRPDWNDQNMRQSPNLAREDPTSAQPD</sequence>
<dbReference type="GO" id="GO:0005576">
    <property type="term" value="C:extracellular region"/>
    <property type="evidence" value="ECO:0007669"/>
    <property type="project" value="TreeGrafter"/>
</dbReference>
<keyword evidence="5" id="KW-0456">Lyase</keyword>
<gene>
    <name evidence="9" type="primary">RNS1</name>
    <name evidence="9" type="ORF">QJS10_CPA06g00497</name>
</gene>
<evidence type="ECO:0000256" key="3">
    <source>
        <dbReference type="ARBA" id="ARBA00022759"/>
    </source>
</evidence>
<dbReference type="Gene3D" id="3.90.730.10">
    <property type="entry name" value="Ribonuclease T2-like"/>
    <property type="match status" value="1"/>
</dbReference>
<dbReference type="InterPro" id="IPR036430">
    <property type="entry name" value="RNase_T2-like_sf"/>
</dbReference>
<evidence type="ECO:0000256" key="1">
    <source>
        <dbReference type="ARBA" id="ARBA00007469"/>
    </source>
</evidence>
<dbReference type="Proteomes" id="UP001180020">
    <property type="component" value="Unassembled WGS sequence"/>
</dbReference>
<comment type="similarity">
    <text evidence="1 6">Belongs to the RNase T2 family.</text>
</comment>
<evidence type="ECO:0000313" key="9">
    <source>
        <dbReference type="EMBL" id="KAK1313486.1"/>
    </source>
</evidence>
<dbReference type="EMBL" id="JAUJYO010000006">
    <property type="protein sequence ID" value="KAK1313486.1"/>
    <property type="molecule type" value="Genomic_DNA"/>
</dbReference>
<keyword evidence="10" id="KW-1185">Reference proteome</keyword>
<accession>A0AAV9EJZ6</accession>
<protein>
    <submittedName>
        <fullName evidence="9">Ribonuclease 1</fullName>
    </submittedName>
</protein>
<keyword evidence="2" id="KW-0540">Nuclease</keyword>
<keyword evidence="4" id="KW-0378">Hydrolase</keyword>
<dbReference type="PANTHER" id="PTHR11240:SF75">
    <property type="entry name" value="RIBONUCLEASE 3"/>
    <property type="match status" value="1"/>
</dbReference>
<dbReference type="GO" id="GO:0003723">
    <property type="term" value="F:RNA binding"/>
    <property type="evidence" value="ECO:0007669"/>
    <property type="project" value="InterPro"/>
</dbReference>
<feature type="chain" id="PRO_5043956350" evidence="8">
    <location>
        <begin position="21"/>
        <end position="217"/>
    </location>
</feature>
<dbReference type="Pfam" id="PF00445">
    <property type="entry name" value="Ribonuclease_T2"/>
    <property type="match status" value="1"/>
</dbReference>
<organism evidence="9 10">
    <name type="scientific">Acorus calamus</name>
    <name type="common">Sweet flag</name>
    <dbReference type="NCBI Taxonomy" id="4465"/>
    <lineage>
        <taxon>Eukaryota</taxon>
        <taxon>Viridiplantae</taxon>
        <taxon>Streptophyta</taxon>
        <taxon>Embryophyta</taxon>
        <taxon>Tracheophyta</taxon>
        <taxon>Spermatophyta</taxon>
        <taxon>Magnoliopsida</taxon>
        <taxon>Liliopsida</taxon>
        <taxon>Acoraceae</taxon>
        <taxon>Acorus</taxon>
    </lineage>
</organism>
<dbReference type="GO" id="GO:0033897">
    <property type="term" value="F:ribonuclease T2 activity"/>
    <property type="evidence" value="ECO:0007669"/>
    <property type="project" value="InterPro"/>
</dbReference>
<proteinExistence type="inferred from homology"/>
<dbReference type="GO" id="GO:0016787">
    <property type="term" value="F:hydrolase activity"/>
    <property type="evidence" value="ECO:0007669"/>
    <property type="project" value="UniProtKB-KW"/>
</dbReference>
<keyword evidence="8" id="KW-0732">Signal</keyword>
<dbReference type="AlphaFoldDB" id="A0AAV9EJZ6"/>
<evidence type="ECO:0000256" key="6">
    <source>
        <dbReference type="RuleBase" id="RU004328"/>
    </source>
</evidence>
<feature type="compositionally biased region" description="Polar residues" evidence="7">
    <location>
        <begin position="196"/>
        <end position="205"/>
    </location>
</feature>
<evidence type="ECO:0000256" key="7">
    <source>
        <dbReference type="SAM" id="MobiDB-lite"/>
    </source>
</evidence>
<dbReference type="GO" id="GO:0006401">
    <property type="term" value="P:RNA catabolic process"/>
    <property type="evidence" value="ECO:0007669"/>
    <property type="project" value="TreeGrafter"/>
</dbReference>
<name>A0AAV9EJZ6_ACOCL</name>
<dbReference type="InterPro" id="IPR001568">
    <property type="entry name" value="RNase_T2-like"/>
</dbReference>
<evidence type="ECO:0000256" key="8">
    <source>
        <dbReference type="SAM" id="SignalP"/>
    </source>
</evidence>
<feature type="region of interest" description="Disordered" evidence="7">
    <location>
        <begin position="191"/>
        <end position="217"/>
    </location>
</feature>